<evidence type="ECO:0000313" key="1">
    <source>
        <dbReference type="EMBL" id="KAH7347333.1"/>
    </source>
</evidence>
<gene>
    <name evidence="1" type="ORF">B0T11DRAFT_359651</name>
</gene>
<organism evidence="1 2">
    <name type="scientific">Plectosphaerella cucumerina</name>
    <dbReference type="NCBI Taxonomy" id="40658"/>
    <lineage>
        <taxon>Eukaryota</taxon>
        <taxon>Fungi</taxon>
        <taxon>Dikarya</taxon>
        <taxon>Ascomycota</taxon>
        <taxon>Pezizomycotina</taxon>
        <taxon>Sordariomycetes</taxon>
        <taxon>Hypocreomycetidae</taxon>
        <taxon>Glomerellales</taxon>
        <taxon>Plectosphaerellaceae</taxon>
        <taxon>Plectosphaerella</taxon>
    </lineage>
</organism>
<proteinExistence type="predicted"/>
<accession>A0A8K0T1H4</accession>
<dbReference type="OrthoDB" id="5236270at2759"/>
<keyword evidence="2" id="KW-1185">Reference proteome</keyword>
<comment type="caution">
    <text evidence="1">The sequence shown here is derived from an EMBL/GenBank/DDBJ whole genome shotgun (WGS) entry which is preliminary data.</text>
</comment>
<reference evidence="1" key="1">
    <citation type="journal article" date="2021" name="Nat. Commun.">
        <title>Genetic determinants of endophytism in the Arabidopsis root mycobiome.</title>
        <authorList>
            <person name="Mesny F."/>
            <person name="Miyauchi S."/>
            <person name="Thiergart T."/>
            <person name="Pickel B."/>
            <person name="Atanasova L."/>
            <person name="Karlsson M."/>
            <person name="Huettel B."/>
            <person name="Barry K.W."/>
            <person name="Haridas S."/>
            <person name="Chen C."/>
            <person name="Bauer D."/>
            <person name="Andreopoulos W."/>
            <person name="Pangilinan J."/>
            <person name="LaButti K."/>
            <person name="Riley R."/>
            <person name="Lipzen A."/>
            <person name="Clum A."/>
            <person name="Drula E."/>
            <person name="Henrissat B."/>
            <person name="Kohler A."/>
            <person name="Grigoriev I.V."/>
            <person name="Martin F.M."/>
            <person name="Hacquard S."/>
        </authorList>
    </citation>
    <scope>NUCLEOTIDE SEQUENCE</scope>
    <source>
        <strain evidence="1">MPI-CAGE-AT-0016</strain>
    </source>
</reference>
<dbReference type="Proteomes" id="UP000813385">
    <property type="component" value="Unassembled WGS sequence"/>
</dbReference>
<protein>
    <submittedName>
        <fullName evidence="1">Uncharacterized protein</fullName>
    </submittedName>
</protein>
<dbReference type="EMBL" id="JAGPXD010000007">
    <property type="protein sequence ID" value="KAH7347333.1"/>
    <property type="molecule type" value="Genomic_DNA"/>
</dbReference>
<name>A0A8K0T1H4_9PEZI</name>
<sequence length="458" mass="49603">MPSSDKTNELFWLEYGQAFADKIGKFGDSASLFLATEAQKGPIASDNIPDEYTNAGIFAVGDSLLATDNPFYVPSALHSYREALDTYLSWVDLGGKPNPALDDALLSAKKDQEAAQARYRTEMKKAQEQYKEEFDMELTSQKFYEYVNSGRVPAYTAAKQQLANIGQTIYQIQSKIAGPLAATINQDRAKLANASANDKEMPGYNMRAAFGDFLSPREISRRLDKGEKVPEPATILVPLYSAPTYKKTVEGAMRKSEGDYDVPVKLSVTVDTSKSTKDYSFNSATGGANIGATLGGWFSFNVGGSHSEESTNLETGSETSSVRVDIRYDELVAVPIQPGMWNVDVSKYKLQADAPKDVRQLARTSQFVVATRLGYDITVSSSIASSIDTGLKKTTSGSGSISIFGIPISLGGGGSSTTEKQTHEAKWDSASRTFRVTPVQDNGFATVIGVVGEKFNIL</sequence>
<dbReference type="AlphaFoldDB" id="A0A8K0T1H4"/>
<evidence type="ECO:0000313" key="2">
    <source>
        <dbReference type="Proteomes" id="UP000813385"/>
    </source>
</evidence>